<dbReference type="Proteomes" id="UP000094801">
    <property type="component" value="Unassembled WGS sequence"/>
</dbReference>
<accession>A0A1E4T3F0</accession>
<dbReference type="OrthoDB" id="4153866at2759"/>
<dbReference type="PANTHER" id="PTHR31571:SF1">
    <property type="entry name" value="ALTERED INHERITANCE OF MITOCHONDRIA PROTEIN 6"/>
    <property type="match status" value="1"/>
</dbReference>
<feature type="signal peptide" evidence="3">
    <location>
        <begin position="1"/>
        <end position="23"/>
    </location>
</feature>
<evidence type="ECO:0000313" key="5">
    <source>
        <dbReference type="Proteomes" id="UP000094801"/>
    </source>
</evidence>
<evidence type="ECO:0000256" key="1">
    <source>
        <dbReference type="ARBA" id="ARBA00008858"/>
    </source>
</evidence>
<reference evidence="5" key="1">
    <citation type="submission" date="2016-04" db="EMBL/GenBank/DDBJ databases">
        <title>Comparative genomics of biotechnologically important yeasts.</title>
        <authorList>
            <consortium name="DOE Joint Genome Institute"/>
            <person name="Riley R."/>
            <person name="Haridas S."/>
            <person name="Wolfe K.H."/>
            <person name="Lopes M.R."/>
            <person name="Hittinger C.T."/>
            <person name="Goker M."/>
            <person name="Salamov A."/>
            <person name="Wisecaver J."/>
            <person name="Long T.M."/>
            <person name="Aerts A.L."/>
            <person name="Barry K."/>
            <person name="Choi C."/>
            <person name="Clum A."/>
            <person name="Coughlan A.Y."/>
            <person name="Deshpande S."/>
            <person name="Douglass A.P."/>
            <person name="Hanson S.J."/>
            <person name="Klenk H.-P."/>
            <person name="Labutti K."/>
            <person name="Lapidus A."/>
            <person name="Lindquist E."/>
            <person name="Lipzen A."/>
            <person name="Meier-Kolthoff J.P."/>
            <person name="Ohm R.A."/>
            <person name="Otillar R.P."/>
            <person name="Pangilinan J."/>
            <person name="Peng Y."/>
            <person name="Rokas A."/>
            <person name="Rosa C.A."/>
            <person name="Scheuner C."/>
            <person name="Sibirny A.A."/>
            <person name="Slot J.C."/>
            <person name="Stielow J.B."/>
            <person name="Sun H."/>
            <person name="Kurtzman C.P."/>
            <person name="Blackwell M."/>
            <person name="Grigoriev I.V."/>
            <person name="Jeffries T.W."/>
        </authorList>
    </citation>
    <scope>NUCLEOTIDE SEQUENCE [LARGE SCALE GENOMIC DNA]</scope>
    <source>
        <strain evidence="5">NRRL YB-2248</strain>
    </source>
</reference>
<comment type="similarity">
    <text evidence="1">Belongs to the AIM6 family.</text>
</comment>
<feature type="chain" id="PRO_5009163057" description="Altered inheritance of mitochondria protein 6" evidence="3">
    <location>
        <begin position="24"/>
        <end position="316"/>
    </location>
</feature>
<dbReference type="InterPro" id="IPR051236">
    <property type="entry name" value="HAT_RTT109-like"/>
</dbReference>
<organism evidence="4 5">
    <name type="scientific">[Candida] arabinofermentans NRRL YB-2248</name>
    <dbReference type="NCBI Taxonomy" id="983967"/>
    <lineage>
        <taxon>Eukaryota</taxon>
        <taxon>Fungi</taxon>
        <taxon>Dikarya</taxon>
        <taxon>Ascomycota</taxon>
        <taxon>Saccharomycotina</taxon>
        <taxon>Pichiomycetes</taxon>
        <taxon>Pichiales</taxon>
        <taxon>Pichiaceae</taxon>
        <taxon>Ogataea</taxon>
        <taxon>Ogataea/Candida clade</taxon>
    </lineage>
</organism>
<gene>
    <name evidence="4" type="ORF">CANARDRAFT_6758</name>
</gene>
<keyword evidence="3" id="KW-0732">Signal</keyword>
<protein>
    <recommendedName>
        <fullName evidence="2">Altered inheritance of mitochondria protein 6</fullName>
    </recommendedName>
</protein>
<evidence type="ECO:0000256" key="3">
    <source>
        <dbReference type="SAM" id="SignalP"/>
    </source>
</evidence>
<name>A0A1E4T3F0_9ASCO</name>
<dbReference type="GO" id="GO:0008081">
    <property type="term" value="F:phosphoric diester hydrolase activity"/>
    <property type="evidence" value="ECO:0007669"/>
    <property type="project" value="InterPro"/>
</dbReference>
<proteinExistence type="inferred from homology"/>
<dbReference type="InterPro" id="IPR017946">
    <property type="entry name" value="PLC-like_Pdiesterase_TIM-brl"/>
</dbReference>
<dbReference type="STRING" id="983967.A0A1E4T3F0"/>
<dbReference type="PANTHER" id="PTHR31571">
    <property type="entry name" value="ALTERED INHERITANCE OF MITOCHONDRIA PROTEIN 6"/>
    <property type="match status" value="1"/>
</dbReference>
<keyword evidence="5" id="KW-1185">Reference proteome</keyword>
<evidence type="ECO:0000256" key="2">
    <source>
        <dbReference type="ARBA" id="ARBA00014286"/>
    </source>
</evidence>
<evidence type="ECO:0000313" key="4">
    <source>
        <dbReference type="EMBL" id="ODV86264.1"/>
    </source>
</evidence>
<dbReference type="EMBL" id="KV453850">
    <property type="protein sequence ID" value="ODV86264.1"/>
    <property type="molecule type" value="Genomic_DNA"/>
</dbReference>
<sequence>MATFSSKLLTIALALAFVKQTTAEEVVQVVKIAPIVPLEPETLGYASNITKNIFVKQIHSHNDYWRAIPLYTALSYGVQSVEADVWVMPEITDDILVGHSLVSLTNERTLDSLYIDQLVAILNSTNPVNEFTATSNDTHGVFDTDSTATLYFFIDFKTNGTEAFQKVYDAFEPLRSRGWLTTYDETTQEWTDGPITVIGTGDTPYDAVAALEQRDFFFDGPLGTLNDSYPYTINPIASASLKSLVGEVDTIDGLTDEQFYQLKSIIDEAHDLGVLTRIWEAPWWPKQKERNVWRQILKSGSDFLNADDLAYATTFY</sequence>
<dbReference type="AlphaFoldDB" id="A0A1E4T3F0"/>
<dbReference type="GO" id="GO:0006629">
    <property type="term" value="P:lipid metabolic process"/>
    <property type="evidence" value="ECO:0007669"/>
    <property type="project" value="InterPro"/>
</dbReference>
<dbReference type="SUPFAM" id="SSF51695">
    <property type="entry name" value="PLC-like phosphodiesterases"/>
    <property type="match status" value="1"/>
</dbReference>